<keyword evidence="2" id="KW-1185">Reference proteome</keyword>
<organism evidence="1 2">
    <name type="scientific">Schistosoma mattheei</name>
    <dbReference type="NCBI Taxonomy" id="31246"/>
    <lineage>
        <taxon>Eukaryota</taxon>
        <taxon>Metazoa</taxon>
        <taxon>Spiralia</taxon>
        <taxon>Lophotrochozoa</taxon>
        <taxon>Platyhelminthes</taxon>
        <taxon>Trematoda</taxon>
        <taxon>Digenea</taxon>
        <taxon>Strigeidida</taxon>
        <taxon>Schistosomatoidea</taxon>
        <taxon>Schistosomatidae</taxon>
        <taxon>Schistosoma</taxon>
    </lineage>
</organism>
<dbReference type="EMBL" id="UZAL01002311">
    <property type="protein sequence ID" value="VDO82331.1"/>
    <property type="molecule type" value="Genomic_DNA"/>
</dbReference>
<dbReference type="Proteomes" id="UP000269396">
    <property type="component" value="Unassembled WGS sequence"/>
</dbReference>
<evidence type="ECO:0000313" key="1">
    <source>
        <dbReference type="EMBL" id="VDO82331.1"/>
    </source>
</evidence>
<accession>A0A183NIE7</accession>
<sequence length="52" mass="6465">MNQIEQLFYFLLFHHYSYEVYVEFDLLIEMKNNPQCLTMTSHQYRLSCKLLE</sequence>
<protein>
    <submittedName>
        <fullName evidence="1">Uncharacterized protein</fullName>
    </submittedName>
</protein>
<dbReference type="AlphaFoldDB" id="A0A183NIE7"/>
<evidence type="ECO:0000313" key="2">
    <source>
        <dbReference type="Proteomes" id="UP000269396"/>
    </source>
</evidence>
<name>A0A183NIE7_9TREM</name>
<reference evidence="1 2" key="1">
    <citation type="submission" date="2018-11" db="EMBL/GenBank/DDBJ databases">
        <authorList>
            <consortium name="Pathogen Informatics"/>
        </authorList>
    </citation>
    <scope>NUCLEOTIDE SEQUENCE [LARGE SCALE GENOMIC DNA]</scope>
    <source>
        <strain>Denwood</strain>
        <strain evidence="2">Zambia</strain>
    </source>
</reference>
<proteinExistence type="predicted"/>
<gene>
    <name evidence="1" type="ORF">SMTD_LOCUS1883</name>
</gene>